<dbReference type="PROSITE" id="PS51304">
    <property type="entry name" value="GALECTIN"/>
    <property type="match status" value="2"/>
</dbReference>
<gene>
    <name evidence="5" type="primary">LGALS8</name>
</gene>
<dbReference type="GO" id="GO:0030246">
    <property type="term" value="F:carbohydrate binding"/>
    <property type="evidence" value="ECO:0007669"/>
    <property type="project" value="UniProtKB-UniRule"/>
</dbReference>
<keyword evidence="1 3" id="KW-0430">Lectin</keyword>
<dbReference type="Pfam" id="PF00337">
    <property type="entry name" value="Gal-bind_lectin"/>
    <property type="match status" value="2"/>
</dbReference>
<dbReference type="OMA" id="TPYSIRI"/>
<feature type="domain" description="Galectin" evidence="4">
    <location>
        <begin position="13"/>
        <end position="146"/>
    </location>
</feature>
<dbReference type="GeneTree" id="ENSGT00940000155727"/>
<evidence type="ECO:0000256" key="2">
    <source>
        <dbReference type="ARBA" id="ARBA00022737"/>
    </source>
</evidence>
<dbReference type="InterPro" id="IPR001079">
    <property type="entry name" value="Galectin_CRD"/>
</dbReference>
<reference evidence="5" key="1">
    <citation type="submission" date="2025-08" db="UniProtKB">
        <authorList>
            <consortium name="Ensembl"/>
        </authorList>
    </citation>
    <scope>IDENTIFICATION</scope>
    <source>
        <strain evidence="5">Glennie</strain>
    </source>
</reference>
<dbReference type="Gene3D" id="2.60.120.200">
    <property type="match status" value="2"/>
</dbReference>
<evidence type="ECO:0000259" key="4">
    <source>
        <dbReference type="PROSITE" id="PS51304"/>
    </source>
</evidence>
<keyword evidence="6" id="KW-1185">Reference proteome</keyword>
<accession>A0A6I8NU86</accession>
<dbReference type="FunFam" id="2.60.120.200:FF:000124">
    <property type="entry name" value="Galectin-4"/>
    <property type="match status" value="2"/>
</dbReference>
<evidence type="ECO:0000256" key="1">
    <source>
        <dbReference type="ARBA" id="ARBA00022734"/>
    </source>
</evidence>
<evidence type="ECO:0000313" key="5">
    <source>
        <dbReference type="Ensembl" id="ENSOANP00000044093.1"/>
    </source>
</evidence>
<proteinExistence type="predicted"/>
<dbReference type="Ensembl" id="ENSOANT00000052912.1">
    <property type="protein sequence ID" value="ENSOANP00000044093.1"/>
    <property type="gene ID" value="ENSOANG00000039266.1"/>
</dbReference>
<dbReference type="PANTHER" id="PTHR11346:SF22">
    <property type="entry name" value="GALECTIN-8"/>
    <property type="match status" value="1"/>
</dbReference>
<name>A0A6I8NU86_ORNAN</name>
<evidence type="ECO:0000256" key="3">
    <source>
        <dbReference type="RuleBase" id="RU102079"/>
    </source>
</evidence>
<dbReference type="Proteomes" id="UP000002279">
    <property type="component" value="Unplaced"/>
</dbReference>
<dbReference type="CDD" id="cd00070">
    <property type="entry name" value="GLECT"/>
    <property type="match status" value="2"/>
</dbReference>
<dbReference type="SUPFAM" id="SSF49899">
    <property type="entry name" value="Concanavalin A-like lectins/glucanases"/>
    <property type="match status" value="2"/>
</dbReference>
<dbReference type="PANTHER" id="PTHR11346">
    <property type="entry name" value="GALECTIN"/>
    <property type="match status" value="1"/>
</dbReference>
<reference evidence="5" key="2">
    <citation type="submission" date="2025-09" db="UniProtKB">
        <authorList>
            <consortium name="Ensembl"/>
        </authorList>
    </citation>
    <scope>IDENTIFICATION</scope>
    <source>
        <strain evidence="5">Glennie</strain>
    </source>
</reference>
<keyword evidence="2" id="KW-0677">Repeat</keyword>
<dbReference type="AlphaFoldDB" id="A0A6I8NU86"/>
<sequence>AVGSSRAGLAIPYVGTLAEELVPGQVLVVRGHVPDDADRFQIDFQCGSSVRPRADVAFHFNPRFRRPGCVVCNTLRREKWGREEITHRMPFEKGKPFKIVFMVLGDKFQVAVNGKHLLLYAHRMEPLLVDTLSISGQVRVLSFGFRPGPRSTETVAAARSEARCWFQVLPYSARLSSPMAPGRTVAIKGEVDKDPKGTFHVNLRVGGSRDIALHLNPRQKSRTFVRNSFLRDSWGEEEKSLPDFPFGPGMYFEMLIYCEARQYKVAVNGEHVLEYKHRFTDLAEVDTVEVQGDVRLLDVADW</sequence>
<evidence type="ECO:0000313" key="6">
    <source>
        <dbReference type="Proteomes" id="UP000002279"/>
    </source>
</evidence>
<dbReference type="Bgee" id="ENSOANG00000039266">
    <property type="expression patterns" value="Expressed in liver and 7 other cell types or tissues"/>
</dbReference>
<dbReference type="SMART" id="SM00276">
    <property type="entry name" value="GLECT"/>
    <property type="match status" value="2"/>
</dbReference>
<dbReference type="InterPro" id="IPR044156">
    <property type="entry name" value="Galectin-like"/>
</dbReference>
<dbReference type="SMART" id="SM00908">
    <property type="entry name" value="Gal-bind_lectin"/>
    <property type="match status" value="2"/>
</dbReference>
<dbReference type="InterPro" id="IPR013320">
    <property type="entry name" value="ConA-like_dom_sf"/>
</dbReference>
<protein>
    <recommendedName>
        <fullName evidence="3">Galectin</fullName>
    </recommendedName>
</protein>
<feature type="domain" description="Galectin" evidence="4">
    <location>
        <begin position="171"/>
        <end position="302"/>
    </location>
</feature>
<organism evidence="5 6">
    <name type="scientific">Ornithorhynchus anatinus</name>
    <name type="common">Duckbill platypus</name>
    <dbReference type="NCBI Taxonomy" id="9258"/>
    <lineage>
        <taxon>Eukaryota</taxon>
        <taxon>Metazoa</taxon>
        <taxon>Chordata</taxon>
        <taxon>Craniata</taxon>
        <taxon>Vertebrata</taxon>
        <taxon>Euteleostomi</taxon>
        <taxon>Mammalia</taxon>
        <taxon>Monotremata</taxon>
        <taxon>Ornithorhynchidae</taxon>
        <taxon>Ornithorhynchus</taxon>
    </lineage>
</organism>